<accession>A0A9N8H231</accession>
<dbReference type="EMBL" id="CAHPSF010000008">
    <property type="protein sequence ID" value="CAB5705574.1"/>
    <property type="molecule type" value="Genomic_DNA"/>
</dbReference>
<comment type="caution">
    <text evidence="1">The sequence shown here is derived from an EMBL/GenBank/DDBJ whole genome shotgun (WGS) entry which is preliminary data.</text>
</comment>
<name>A0A9N8H231_PRORE</name>
<gene>
    <name evidence="1" type="ORF">GHA_03061</name>
</gene>
<reference evidence="1" key="1">
    <citation type="submission" date="2020-05" db="EMBL/GenBank/DDBJ databases">
        <authorList>
            <person name="Delgado-Blas J."/>
        </authorList>
    </citation>
    <scope>NUCLEOTIDE SEQUENCE</scope>
    <source>
        <strain evidence="1">BB1453</strain>
    </source>
</reference>
<sequence>MSINHAIWRVGDNPQPLTTSKLASEQLLEKMILNVPAILSDQWIIENTSKLEVALRQPLVELSIQLKQSGLITRG</sequence>
<evidence type="ECO:0000313" key="2">
    <source>
        <dbReference type="Proteomes" id="UP000834611"/>
    </source>
</evidence>
<dbReference type="Proteomes" id="UP000834611">
    <property type="component" value="Unassembled WGS sequence"/>
</dbReference>
<organism evidence="1 2">
    <name type="scientific">Providencia rettgeri</name>
    <dbReference type="NCBI Taxonomy" id="587"/>
    <lineage>
        <taxon>Bacteria</taxon>
        <taxon>Pseudomonadati</taxon>
        <taxon>Pseudomonadota</taxon>
        <taxon>Gammaproteobacteria</taxon>
        <taxon>Enterobacterales</taxon>
        <taxon>Morganellaceae</taxon>
        <taxon>Providencia</taxon>
    </lineage>
</organism>
<protein>
    <submittedName>
        <fullName evidence="1">Uncharacterized protein</fullName>
    </submittedName>
</protein>
<proteinExistence type="predicted"/>
<evidence type="ECO:0000313" key="1">
    <source>
        <dbReference type="EMBL" id="CAB5705574.1"/>
    </source>
</evidence>
<dbReference type="AlphaFoldDB" id="A0A9N8H231"/>